<dbReference type="CDD" id="cd17346">
    <property type="entry name" value="MFS_DtpA_like"/>
    <property type="match status" value="1"/>
</dbReference>
<dbReference type="PANTHER" id="PTHR23517">
    <property type="entry name" value="RESISTANCE PROTEIN MDTM, PUTATIVE-RELATED-RELATED"/>
    <property type="match status" value="1"/>
</dbReference>
<evidence type="ECO:0000256" key="2">
    <source>
        <dbReference type="ARBA" id="ARBA00005982"/>
    </source>
</evidence>
<dbReference type="EMBL" id="FNEI01000006">
    <property type="protein sequence ID" value="SDJ04115.1"/>
    <property type="molecule type" value="Genomic_DNA"/>
</dbReference>
<dbReference type="GO" id="GO:1904680">
    <property type="term" value="F:peptide transmembrane transporter activity"/>
    <property type="evidence" value="ECO:0007669"/>
    <property type="project" value="InterPro"/>
</dbReference>
<dbReference type="Pfam" id="PF00854">
    <property type="entry name" value="PTR2"/>
    <property type="match status" value="1"/>
</dbReference>
<keyword evidence="11" id="KW-1185">Reference proteome</keyword>
<keyword evidence="7" id="KW-0472">Membrane</keyword>
<comment type="similarity">
    <text evidence="2 8">Belongs to the major facilitator superfamily. Proton-dependent oligopeptide transporter (POT/PTR) (TC 2.A.17) family.</text>
</comment>
<dbReference type="AlphaFoldDB" id="A0A1G8QI94"/>
<evidence type="ECO:0000256" key="4">
    <source>
        <dbReference type="ARBA" id="ARBA00022475"/>
    </source>
</evidence>
<reference evidence="11" key="1">
    <citation type="submission" date="2016-10" db="EMBL/GenBank/DDBJ databases">
        <authorList>
            <person name="Varghese N."/>
            <person name="Submissions S."/>
        </authorList>
    </citation>
    <scope>NUCLEOTIDE SEQUENCE [LARGE SCALE GENOMIC DNA]</scope>
    <source>
        <strain evidence="11">CGMCC 1.10783</strain>
    </source>
</reference>
<gene>
    <name evidence="10" type="ORF">SAMN05216555_106182</name>
</gene>
<dbReference type="InterPro" id="IPR018456">
    <property type="entry name" value="PTR2_symporter_CS"/>
</dbReference>
<dbReference type="NCBIfam" id="TIGR00924">
    <property type="entry name" value="yjdL_sub1_fam"/>
    <property type="match status" value="1"/>
</dbReference>
<keyword evidence="5 8" id="KW-0812">Transmembrane</keyword>
<feature type="domain" description="Major facilitator superfamily (MFS) profile" evidence="9">
    <location>
        <begin position="28"/>
        <end position="482"/>
    </location>
</feature>
<protein>
    <submittedName>
        <fullName evidence="10">Proton-dependent oligopeptide transporter, POT family</fullName>
    </submittedName>
</protein>
<dbReference type="GO" id="GO:0006857">
    <property type="term" value="P:oligopeptide transport"/>
    <property type="evidence" value="ECO:0007669"/>
    <property type="project" value="InterPro"/>
</dbReference>
<dbReference type="InterPro" id="IPR036259">
    <property type="entry name" value="MFS_trans_sf"/>
</dbReference>
<dbReference type="InterPro" id="IPR050171">
    <property type="entry name" value="MFS_Transporters"/>
</dbReference>
<dbReference type="GO" id="GO:0005886">
    <property type="term" value="C:plasma membrane"/>
    <property type="evidence" value="ECO:0007669"/>
    <property type="project" value="UniProtKB-SubCell"/>
</dbReference>
<dbReference type="SUPFAM" id="SSF103473">
    <property type="entry name" value="MFS general substrate transporter"/>
    <property type="match status" value="2"/>
</dbReference>
<dbReference type="Gene3D" id="1.20.1250.20">
    <property type="entry name" value="MFS general substrate transporter like domains"/>
    <property type="match status" value="1"/>
</dbReference>
<dbReference type="PROSITE" id="PS50850">
    <property type="entry name" value="MFS"/>
    <property type="match status" value="1"/>
</dbReference>
<organism evidence="10 11">
    <name type="scientific">Arthrobacter cupressi</name>
    <dbReference type="NCBI Taxonomy" id="1045773"/>
    <lineage>
        <taxon>Bacteria</taxon>
        <taxon>Bacillati</taxon>
        <taxon>Actinomycetota</taxon>
        <taxon>Actinomycetes</taxon>
        <taxon>Micrococcales</taxon>
        <taxon>Micrococcaceae</taxon>
        <taxon>Arthrobacter</taxon>
    </lineage>
</organism>
<dbReference type="STRING" id="1045773.SAMN05216555_106182"/>
<dbReference type="Proteomes" id="UP000182130">
    <property type="component" value="Unassembled WGS sequence"/>
</dbReference>
<keyword evidence="6" id="KW-1133">Transmembrane helix</keyword>
<proteinExistence type="inferred from homology"/>
<evidence type="ECO:0000256" key="7">
    <source>
        <dbReference type="ARBA" id="ARBA00023136"/>
    </source>
</evidence>
<evidence type="ECO:0000259" key="9">
    <source>
        <dbReference type="PROSITE" id="PS50850"/>
    </source>
</evidence>
<evidence type="ECO:0000256" key="6">
    <source>
        <dbReference type="ARBA" id="ARBA00022989"/>
    </source>
</evidence>
<dbReference type="InterPro" id="IPR005279">
    <property type="entry name" value="Dipep/tripep_permease"/>
</dbReference>
<evidence type="ECO:0000256" key="3">
    <source>
        <dbReference type="ARBA" id="ARBA00022448"/>
    </source>
</evidence>
<evidence type="ECO:0000313" key="11">
    <source>
        <dbReference type="Proteomes" id="UP000182130"/>
    </source>
</evidence>
<keyword evidence="3 8" id="KW-0813">Transport</keyword>
<dbReference type="InterPro" id="IPR000109">
    <property type="entry name" value="POT_fam"/>
</dbReference>
<accession>A0A1G8QI94</accession>
<dbReference type="OrthoDB" id="9772725at2"/>
<keyword evidence="4" id="KW-1003">Cell membrane</keyword>
<dbReference type="RefSeq" id="WP_074588670.1">
    <property type="nucleotide sequence ID" value="NZ_FNEI01000006.1"/>
</dbReference>
<evidence type="ECO:0000256" key="5">
    <source>
        <dbReference type="ARBA" id="ARBA00022692"/>
    </source>
</evidence>
<dbReference type="PROSITE" id="PS01023">
    <property type="entry name" value="PTR2_2"/>
    <property type="match status" value="1"/>
</dbReference>
<comment type="subcellular location">
    <subcellularLocation>
        <location evidence="1">Cell membrane</location>
        <topology evidence="1">Multi-pass membrane protein</topology>
    </subcellularLocation>
    <subcellularLocation>
        <location evidence="8">Membrane</location>
        <topology evidence="8">Multi-pass membrane protein</topology>
    </subcellularLocation>
</comment>
<evidence type="ECO:0000313" key="10">
    <source>
        <dbReference type="EMBL" id="SDJ04115.1"/>
    </source>
</evidence>
<evidence type="ECO:0000256" key="1">
    <source>
        <dbReference type="ARBA" id="ARBA00004651"/>
    </source>
</evidence>
<dbReference type="InterPro" id="IPR020846">
    <property type="entry name" value="MFS_dom"/>
</dbReference>
<name>A0A1G8QI94_9MICC</name>
<dbReference type="PANTHER" id="PTHR23517:SF15">
    <property type="entry name" value="PROTON-DEPENDENT OLIGOPEPTIDE FAMILY TRANSPORT PROTEIN"/>
    <property type="match status" value="1"/>
</dbReference>
<sequence>MSTSQTTVSPAKTPGDTSFFGHPKMLASLFSVEMWERFSFYGMQGILLYYMYFTAEQGGLAIGQALAASLVGAYGGGVYLSTILGAWLADRVFGSERVLFGSALLIMAGHVALALLPGIPGLIAGLVLVAVGSGGLKANATALVGTLYDEKDERRDAGFSIFYMGVNIGGLVGPLVTGWLQKSNGFHWGFGAAAIGMAIGLGIYAVNRGKLPKEAHHVPNPLPAAERSRFGLIFLAIAAVIAALLATGIVNAGNLARSMAYAAIGASVIYFVLIFRSPKVSTVERSRVLAFIPLYIASAAFWALFQQQFTFIAVYSEEKLDRSLFGWDMPAAWVQSINPVFIIIFAGVMAALWTKLGHKQPSSPMKFAAGLLVMGLAFLAFIPLAGEGKTPLLALAGILFLFTLAELFLSPIGLSVSTKLAPQAFHTQMVALFFLSVSLGTTLAGILAGLYNPEDELPYFVGVGGAAVVLAVALAAGTPAIRKLMAGVR</sequence>
<evidence type="ECO:0000256" key="8">
    <source>
        <dbReference type="RuleBase" id="RU003755"/>
    </source>
</evidence>